<keyword evidence="2 3" id="KW-0175">Coiled coil</keyword>
<evidence type="ECO:0000259" key="5">
    <source>
        <dbReference type="Pfam" id="PF09745"/>
    </source>
</evidence>
<feature type="region of interest" description="Disordered" evidence="4">
    <location>
        <begin position="192"/>
        <end position="717"/>
    </location>
</feature>
<evidence type="ECO:0000256" key="4">
    <source>
        <dbReference type="SAM" id="MobiDB-lite"/>
    </source>
</evidence>
<dbReference type="Pfam" id="PF09745">
    <property type="entry name" value="NSRP1_N"/>
    <property type="match status" value="1"/>
</dbReference>
<keyword evidence="6" id="KW-1185">Reference proteome</keyword>
<gene>
    <name evidence="7" type="primary">LOC106805399</name>
</gene>
<name>A0ABM1DR84_PRICU</name>
<feature type="compositionally biased region" description="Basic and acidic residues" evidence="4">
    <location>
        <begin position="580"/>
        <end position="601"/>
    </location>
</feature>
<evidence type="ECO:0000313" key="7">
    <source>
        <dbReference type="RefSeq" id="XP_014662455.1"/>
    </source>
</evidence>
<sequence>MAAPKQYGLILSQKKQKPNLSVKPSIFDEDSDDETKHRGPLRGPAETNLNRLKKETKLQMQKAIEQDPNVYEYDTVYDSIEEKKKEMEAKLTQKDRKPKYIEKLLKAAELRKKEQERRKEVQIQMEREAEGNEFADKDAFVTSAYKKKLLERQEEEEREKRMAELEALQDVTKQKDLSGFYRHLLKQQVGEEKMPDAALKSAAISSSIQQSESQPSGDSSPPKLEPLDPSTAAAKHTTQAKATSEERQLPVKIEESQIEGDRVTTRQAEQSNNALQPAMKAETFEEDADTDIDDDSSSSEPAQPPPASNDTAADNARSVPARNDEEENEATLAETLQEKTSTDSVAQQDTVASGSRDGESERDRDRASSKGEERNQTKDKDSSRHRNRGNRGRDRSRDRERTRSRDRGRDRSRDRERTRSRDRERRRSRDRGRDRSRDRGRDRSRDRGRDRSMDRGRDRSRDRDSGRYRERDRGRRSRDKDSSRYRDRDRDSGRHRDRHSNRTRDREEDRYRDGRRARSQDRSSDRENDRDRRDKSRDSDRDSERKQHRERQSEGEPPQHGSATAHKTAESSQGIANVSLDKDEVSPDKDKAIPREDDVMQGKEATAVSDTESAGDREKPRQDKAASAKLDQEERPQGVQEEEIVGPARPPILASASSSEPEEEDLTTETPAPVKPDPMAKFAKRNREDAVASARERYLARKRARANDNTRVTEPAE</sequence>
<dbReference type="GeneID" id="106805399"/>
<feature type="domain" description="Nuclear speckle splicing regulatory protein 1 N-terminal" evidence="5">
    <location>
        <begin position="57"/>
        <end position="174"/>
    </location>
</feature>
<feature type="compositionally biased region" description="Low complexity" evidence="4">
    <location>
        <begin position="231"/>
        <end position="242"/>
    </location>
</feature>
<evidence type="ECO:0000256" key="3">
    <source>
        <dbReference type="SAM" id="Coils"/>
    </source>
</evidence>
<feature type="compositionally biased region" description="Polar residues" evidence="4">
    <location>
        <begin position="707"/>
        <end position="717"/>
    </location>
</feature>
<evidence type="ECO:0000256" key="2">
    <source>
        <dbReference type="ARBA" id="ARBA00023054"/>
    </source>
</evidence>
<feature type="compositionally biased region" description="Basic and acidic residues" evidence="4">
    <location>
        <begin position="243"/>
        <end position="264"/>
    </location>
</feature>
<feature type="compositionally biased region" description="Basic and acidic residues" evidence="4">
    <location>
        <begin position="356"/>
        <end position="384"/>
    </location>
</feature>
<organism evidence="6 7">
    <name type="scientific">Priapulus caudatus</name>
    <name type="common">Priapulid worm</name>
    <dbReference type="NCBI Taxonomy" id="37621"/>
    <lineage>
        <taxon>Eukaryota</taxon>
        <taxon>Metazoa</taxon>
        <taxon>Ecdysozoa</taxon>
        <taxon>Scalidophora</taxon>
        <taxon>Priapulida</taxon>
        <taxon>Priapulimorpha</taxon>
        <taxon>Priapulimorphida</taxon>
        <taxon>Priapulidae</taxon>
        <taxon>Priapulus</taxon>
    </lineage>
</organism>
<feature type="compositionally biased region" description="Basic and acidic residues" evidence="4">
    <location>
        <begin position="391"/>
        <end position="554"/>
    </location>
</feature>
<feature type="compositionally biased region" description="Basic and acidic residues" evidence="4">
    <location>
        <begin position="614"/>
        <end position="636"/>
    </location>
</feature>
<feature type="compositionally biased region" description="Polar residues" evidence="4">
    <location>
        <begin position="342"/>
        <end position="352"/>
    </location>
</feature>
<feature type="compositionally biased region" description="Low complexity" evidence="4">
    <location>
        <begin position="201"/>
        <end position="216"/>
    </location>
</feature>
<reference evidence="7" key="1">
    <citation type="submission" date="2025-08" db="UniProtKB">
        <authorList>
            <consortium name="RefSeq"/>
        </authorList>
    </citation>
    <scope>IDENTIFICATION</scope>
</reference>
<feature type="compositionally biased region" description="Polar residues" evidence="4">
    <location>
        <begin position="265"/>
        <end position="275"/>
    </location>
</feature>
<evidence type="ECO:0000256" key="1">
    <source>
        <dbReference type="ARBA" id="ARBA00010126"/>
    </source>
</evidence>
<feature type="coiled-coil region" evidence="3">
    <location>
        <begin position="77"/>
        <end position="171"/>
    </location>
</feature>
<dbReference type="PANTHER" id="PTHR31938:SF4">
    <property type="entry name" value="NUCLEAR SPECKLE SPLICING REGULATORY PROTEIN 1"/>
    <property type="match status" value="1"/>
</dbReference>
<accession>A0ABM1DR84</accession>
<dbReference type="PANTHER" id="PTHR31938">
    <property type="entry name" value="NUCLEAR SPECKLE SPLICING REGULATORY PROTEIN 1"/>
    <property type="match status" value="1"/>
</dbReference>
<evidence type="ECO:0000313" key="6">
    <source>
        <dbReference type="Proteomes" id="UP000695022"/>
    </source>
</evidence>
<dbReference type="RefSeq" id="XP_014662455.1">
    <property type="nucleotide sequence ID" value="XM_014806969.1"/>
</dbReference>
<feature type="compositionally biased region" description="Acidic residues" evidence="4">
    <location>
        <begin position="284"/>
        <end position="297"/>
    </location>
</feature>
<dbReference type="Proteomes" id="UP000695022">
    <property type="component" value="Unplaced"/>
</dbReference>
<dbReference type="InterPro" id="IPR018612">
    <property type="entry name" value="NSRP1_N"/>
</dbReference>
<feature type="region of interest" description="Disordered" evidence="4">
    <location>
        <begin position="1"/>
        <end position="46"/>
    </location>
</feature>
<comment type="similarity">
    <text evidence="1">Belongs to the NSRP1 family.</text>
</comment>
<protein>
    <submittedName>
        <fullName evidence="7">Nuclear speckle splicing regulatory protein 1-like</fullName>
    </submittedName>
</protein>
<proteinExistence type="inferred from homology"/>
<dbReference type="InterPro" id="IPR042816">
    <property type="entry name" value="Nsrp1"/>
</dbReference>
<feature type="compositionally biased region" description="Basic and acidic residues" evidence="4">
    <location>
        <begin position="685"/>
        <end position="699"/>
    </location>
</feature>